<protein>
    <recommendedName>
        <fullName evidence="3">InaF motif containing 2</fullName>
    </recommendedName>
</protein>
<evidence type="ECO:0008006" key="3">
    <source>
        <dbReference type="Google" id="ProtNLM"/>
    </source>
</evidence>
<dbReference type="EMBL" id="JARGDH010000004">
    <property type="protein sequence ID" value="KAL0270017.1"/>
    <property type="molecule type" value="Genomic_DNA"/>
</dbReference>
<comment type="caution">
    <text evidence="2">The sequence shown here is derived from an EMBL/GenBank/DDBJ whole genome shotgun (WGS) entry which is preliminary data.</text>
</comment>
<name>A0AAW2HJR4_9NEOP</name>
<dbReference type="PANTHER" id="PTHR34929:SF1">
    <property type="entry name" value="INAF MOTIF CONTAINING 2"/>
    <property type="match status" value="1"/>
</dbReference>
<proteinExistence type="predicted"/>
<dbReference type="InterPro" id="IPR029162">
    <property type="entry name" value="InaF-motif"/>
</dbReference>
<dbReference type="PANTHER" id="PTHR34929">
    <property type="entry name" value="ZGC:153157"/>
    <property type="match status" value="1"/>
</dbReference>
<sequence length="148" mass="17013">MEAFTNQLISNRTEEKCNVREKKLPYSVCANFPSHKSPVNVEHLVLSRRKIFFFDMSDDEDQISNVNDEDLHQGKSIGNNNTRTKIIRLLTVIAYLISVSMAAIMLSLYYIFLWNPSLPSTSARLVDSPVYKEETDFNTSRNKDFPST</sequence>
<accession>A0AAW2HJR4</accession>
<keyword evidence="1" id="KW-1133">Transmembrane helix</keyword>
<gene>
    <name evidence="2" type="ORF">PYX00_007563</name>
</gene>
<organism evidence="2">
    <name type="scientific">Menopon gallinae</name>
    <name type="common">poultry shaft louse</name>
    <dbReference type="NCBI Taxonomy" id="328185"/>
    <lineage>
        <taxon>Eukaryota</taxon>
        <taxon>Metazoa</taxon>
        <taxon>Ecdysozoa</taxon>
        <taxon>Arthropoda</taxon>
        <taxon>Hexapoda</taxon>
        <taxon>Insecta</taxon>
        <taxon>Pterygota</taxon>
        <taxon>Neoptera</taxon>
        <taxon>Paraneoptera</taxon>
        <taxon>Psocodea</taxon>
        <taxon>Troctomorpha</taxon>
        <taxon>Phthiraptera</taxon>
        <taxon>Amblycera</taxon>
        <taxon>Menoponidae</taxon>
        <taxon>Menopon</taxon>
    </lineage>
</organism>
<evidence type="ECO:0000313" key="2">
    <source>
        <dbReference type="EMBL" id="KAL0270017.1"/>
    </source>
</evidence>
<keyword evidence="1" id="KW-0472">Membrane</keyword>
<reference evidence="2" key="1">
    <citation type="journal article" date="2024" name="Gigascience">
        <title>Chromosome-level genome of the poultry shaft louse Menopon gallinae provides insight into the host-switching and adaptive evolution of parasitic lice.</title>
        <authorList>
            <person name="Xu Y."/>
            <person name="Ma L."/>
            <person name="Liu S."/>
            <person name="Liang Y."/>
            <person name="Liu Q."/>
            <person name="He Z."/>
            <person name="Tian L."/>
            <person name="Duan Y."/>
            <person name="Cai W."/>
            <person name="Li H."/>
            <person name="Song F."/>
        </authorList>
    </citation>
    <scope>NUCLEOTIDE SEQUENCE</scope>
    <source>
        <strain evidence="2">Cailab_2023a</strain>
    </source>
</reference>
<dbReference type="AlphaFoldDB" id="A0AAW2HJR4"/>
<dbReference type="Pfam" id="PF15018">
    <property type="entry name" value="InaF-motif"/>
    <property type="match status" value="1"/>
</dbReference>
<evidence type="ECO:0000256" key="1">
    <source>
        <dbReference type="SAM" id="Phobius"/>
    </source>
</evidence>
<keyword evidence="1" id="KW-0812">Transmembrane</keyword>
<feature type="transmembrane region" description="Helical" evidence="1">
    <location>
        <begin position="89"/>
        <end position="112"/>
    </location>
</feature>